<name>A0A564ZIP2_9BACT</name>
<proteinExistence type="predicted"/>
<accession>A0A564ZIP2</accession>
<dbReference type="AlphaFoldDB" id="A0A564ZIP2"/>
<feature type="domain" description="DUF5615" evidence="1">
    <location>
        <begin position="5"/>
        <end position="111"/>
    </location>
</feature>
<gene>
    <name evidence="2" type="ORF">MELA_01131</name>
</gene>
<dbReference type="EMBL" id="CABIKM010000017">
    <property type="protein sequence ID" value="VUZ84757.1"/>
    <property type="molecule type" value="Genomic_DNA"/>
</dbReference>
<sequence length="123" mass="14256">MRIPKFITDVNVEKGVVDFLRDEGYDVKWVADLDVAMSDQRLLDLANKEQRILVTNDKDFGELTFLQKKLSVGIILIRIKGRKASDKVKLTKKLLQDHSDRLPNHFVVVSRTKFRFIPMGRSQ</sequence>
<dbReference type="InterPro" id="IPR041049">
    <property type="entry name" value="DUF5615"/>
</dbReference>
<evidence type="ECO:0000313" key="3">
    <source>
        <dbReference type="Proteomes" id="UP000334340"/>
    </source>
</evidence>
<protein>
    <recommendedName>
        <fullName evidence="1">DUF5615 domain-containing protein</fullName>
    </recommendedName>
</protein>
<evidence type="ECO:0000313" key="2">
    <source>
        <dbReference type="EMBL" id="VUZ84757.1"/>
    </source>
</evidence>
<dbReference type="Proteomes" id="UP000334340">
    <property type="component" value="Unassembled WGS sequence"/>
</dbReference>
<reference evidence="2 3" key="1">
    <citation type="submission" date="2019-07" db="EMBL/GenBank/DDBJ databases">
        <authorList>
            <person name="Cremers G."/>
        </authorList>
    </citation>
    <scope>NUCLEOTIDE SEQUENCE [LARGE SCALE GENOMIC DNA]</scope>
</reference>
<organism evidence="2 3">
    <name type="scientific">Candidatus Methylomirabilis lanthanidiphila</name>
    <dbReference type="NCBI Taxonomy" id="2211376"/>
    <lineage>
        <taxon>Bacteria</taxon>
        <taxon>Candidatus Methylomirabilota</taxon>
        <taxon>Candidatus Methylomirabilia</taxon>
        <taxon>Candidatus Methylomirabilales</taxon>
        <taxon>Candidatus Methylomirabilaceae</taxon>
        <taxon>Candidatus Methylomirabilis</taxon>
    </lineage>
</organism>
<keyword evidence="3" id="KW-1185">Reference proteome</keyword>
<evidence type="ECO:0000259" key="1">
    <source>
        <dbReference type="Pfam" id="PF18480"/>
    </source>
</evidence>
<dbReference type="Pfam" id="PF18480">
    <property type="entry name" value="DUF5615"/>
    <property type="match status" value="1"/>
</dbReference>